<reference evidence="3 4" key="1">
    <citation type="submission" date="2017-10" db="EMBL/GenBank/DDBJ databases">
        <title>Sequencing the genomes of 1000 actinobacteria strains.</title>
        <authorList>
            <person name="Klenk H.-P."/>
        </authorList>
    </citation>
    <scope>NUCLEOTIDE SEQUENCE [LARGE SCALE GENOMIC DNA]</scope>
    <source>
        <strain evidence="3 4">DSM 18966</strain>
    </source>
</reference>
<evidence type="ECO:0000313" key="3">
    <source>
        <dbReference type="EMBL" id="PFG34396.1"/>
    </source>
</evidence>
<dbReference type="RefSeq" id="WP_169925402.1">
    <property type="nucleotide sequence ID" value="NZ_PDJG01000001.1"/>
</dbReference>
<dbReference type="InterPro" id="IPR050268">
    <property type="entry name" value="NADH-dep_flavin_reductase"/>
</dbReference>
<keyword evidence="1" id="KW-0560">Oxidoreductase</keyword>
<gene>
    <name evidence="3" type="ORF">ATL42_2306</name>
</gene>
<protein>
    <submittedName>
        <fullName evidence="3">Flavin reductase (DIM6/NTAB) family NADH-FMN oxidoreductase RutF</fullName>
    </submittedName>
</protein>
<dbReference type="Pfam" id="PF01613">
    <property type="entry name" value="Flavin_Reduct"/>
    <property type="match status" value="1"/>
</dbReference>
<dbReference type="SMART" id="SM00903">
    <property type="entry name" value="Flavin_Reduct"/>
    <property type="match status" value="1"/>
</dbReference>
<comment type="caution">
    <text evidence="3">The sequence shown here is derived from an EMBL/GenBank/DDBJ whole genome shotgun (WGS) entry which is preliminary data.</text>
</comment>
<dbReference type="PANTHER" id="PTHR30466:SF1">
    <property type="entry name" value="FMN REDUCTASE (NADH) RUTF"/>
    <property type="match status" value="1"/>
</dbReference>
<dbReference type="InterPro" id="IPR012349">
    <property type="entry name" value="Split_barrel_FMN-bd"/>
</dbReference>
<dbReference type="EMBL" id="PDJG01000001">
    <property type="protein sequence ID" value="PFG34396.1"/>
    <property type="molecule type" value="Genomic_DNA"/>
</dbReference>
<sequence length="190" mass="19847">MTTLVGRTMTTPMAPATTSEPLTDVHLTFREAMSSLAGGVCVITTDDRGTPTGLTVTTGFSVSLDPPLFGICVDNASRTLPALLERGAFVANIMAGSAAHVASSFASKSEDKFSPTSGPITRGTTGDGLPWLPDDCLRAVECTISQVVAAGDHTIIIGAVHEVHVPDQDATHGLGYLERTFHTLPRATVR</sequence>
<organism evidence="3 4">
    <name type="scientific">Sanguibacter antarcticus</name>
    <dbReference type="NCBI Taxonomy" id="372484"/>
    <lineage>
        <taxon>Bacteria</taxon>
        <taxon>Bacillati</taxon>
        <taxon>Actinomycetota</taxon>
        <taxon>Actinomycetes</taxon>
        <taxon>Micrococcales</taxon>
        <taxon>Sanguibacteraceae</taxon>
        <taxon>Sanguibacter</taxon>
    </lineage>
</organism>
<dbReference type="PANTHER" id="PTHR30466">
    <property type="entry name" value="FLAVIN REDUCTASE"/>
    <property type="match status" value="1"/>
</dbReference>
<dbReference type="GO" id="GO:0042602">
    <property type="term" value="F:riboflavin reductase (NADPH) activity"/>
    <property type="evidence" value="ECO:0007669"/>
    <property type="project" value="TreeGrafter"/>
</dbReference>
<proteinExistence type="predicted"/>
<name>A0A2A9E6X0_9MICO</name>
<dbReference type="Gene3D" id="2.30.110.10">
    <property type="entry name" value="Electron Transport, Fmn-binding Protein, Chain A"/>
    <property type="match status" value="1"/>
</dbReference>
<dbReference type="GO" id="GO:0010181">
    <property type="term" value="F:FMN binding"/>
    <property type="evidence" value="ECO:0007669"/>
    <property type="project" value="InterPro"/>
</dbReference>
<evidence type="ECO:0000259" key="2">
    <source>
        <dbReference type="SMART" id="SM00903"/>
    </source>
</evidence>
<feature type="domain" description="Flavin reductase like" evidence="2">
    <location>
        <begin position="33"/>
        <end position="183"/>
    </location>
</feature>
<dbReference type="Proteomes" id="UP000225548">
    <property type="component" value="Unassembled WGS sequence"/>
</dbReference>
<dbReference type="InterPro" id="IPR002563">
    <property type="entry name" value="Flavin_Rdtase-like_dom"/>
</dbReference>
<dbReference type="SUPFAM" id="SSF50475">
    <property type="entry name" value="FMN-binding split barrel"/>
    <property type="match status" value="1"/>
</dbReference>
<evidence type="ECO:0000313" key="4">
    <source>
        <dbReference type="Proteomes" id="UP000225548"/>
    </source>
</evidence>
<evidence type="ECO:0000256" key="1">
    <source>
        <dbReference type="ARBA" id="ARBA00023002"/>
    </source>
</evidence>
<dbReference type="AlphaFoldDB" id="A0A2A9E6X0"/>
<keyword evidence="4" id="KW-1185">Reference proteome</keyword>
<accession>A0A2A9E6X0</accession>